<accession>A0A0D7B7X4</accession>
<feature type="domain" description="DUF6593" evidence="1">
    <location>
        <begin position="8"/>
        <end position="179"/>
    </location>
</feature>
<dbReference type="EMBL" id="KN880548">
    <property type="protein sequence ID" value="KIY66653.1"/>
    <property type="molecule type" value="Genomic_DNA"/>
</dbReference>
<dbReference type="OrthoDB" id="2798132at2759"/>
<organism evidence="2 3">
    <name type="scientific">Cylindrobasidium torrendii FP15055 ss-10</name>
    <dbReference type="NCBI Taxonomy" id="1314674"/>
    <lineage>
        <taxon>Eukaryota</taxon>
        <taxon>Fungi</taxon>
        <taxon>Dikarya</taxon>
        <taxon>Basidiomycota</taxon>
        <taxon>Agaricomycotina</taxon>
        <taxon>Agaricomycetes</taxon>
        <taxon>Agaricomycetidae</taxon>
        <taxon>Agaricales</taxon>
        <taxon>Marasmiineae</taxon>
        <taxon>Physalacriaceae</taxon>
        <taxon>Cylindrobasidium</taxon>
    </lineage>
</organism>
<dbReference type="AlphaFoldDB" id="A0A0D7B7X4"/>
<protein>
    <recommendedName>
        <fullName evidence="1">DUF6593 domain-containing protein</fullName>
    </recommendedName>
</protein>
<dbReference type="InterPro" id="IPR046528">
    <property type="entry name" value="DUF6593"/>
</dbReference>
<dbReference type="Proteomes" id="UP000054007">
    <property type="component" value="Unassembled WGS sequence"/>
</dbReference>
<evidence type="ECO:0000313" key="3">
    <source>
        <dbReference type="Proteomes" id="UP000054007"/>
    </source>
</evidence>
<evidence type="ECO:0000259" key="1">
    <source>
        <dbReference type="Pfam" id="PF20236"/>
    </source>
</evidence>
<keyword evidence="3" id="KW-1185">Reference proteome</keyword>
<dbReference type="Pfam" id="PF20236">
    <property type="entry name" value="DUF6593"/>
    <property type="match status" value="1"/>
</dbReference>
<gene>
    <name evidence="2" type="ORF">CYLTODRAFT_411707</name>
</gene>
<sequence length="201" mass="23446">MDLFLVPDNPVNTVFVSTNGVAHYQTETPRCGINRTTVLTRPTDTDDGLVAEIAWRRYHWQHPTLVRTKLLANCRNSITGWRPLAEFLFKRSPRKTYKSRYFVADDGQEYRWKFEKNEQAVVLTRTSDNEEFARYERGLNKEGLYAGERKTRLHIRAECTIDYDLLLITFIATEQKRRDRAEFVLYQKGDQDPFGDGAGDS</sequence>
<name>A0A0D7B7X4_9AGAR</name>
<reference evidence="2 3" key="1">
    <citation type="journal article" date="2015" name="Fungal Genet. Biol.">
        <title>Evolution of novel wood decay mechanisms in Agaricales revealed by the genome sequences of Fistulina hepatica and Cylindrobasidium torrendii.</title>
        <authorList>
            <person name="Floudas D."/>
            <person name="Held B.W."/>
            <person name="Riley R."/>
            <person name="Nagy L.G."/>
            <person name="Koehler G."/>
            <person name="Ransdell A.S."/>
            <person name="Younus H."/>
            <person name="Chow J."/>
            <person name="Chiniquy J."/>
            <person name="Lipzen A."/>
            <person name="Tritt A."/>
            <person name="Sun H."/>
            <person name="Haridas S."/>
            <person name="LaButti K."/>
            <person name="Ohm R.A."/>
            <person name="Kues U."/>
            <person name="Blanchette R.A."/>
            <person name="Grigoriev I.V."/>
            <person name="Minto R.E."/>
            <person name="Hibbett D.S."/>
        </authorList>
    </citation>
    <scope>NUCLEOTIDE SEQUENCE [LARGE SCALE GENOMIC DNA]</scope>
    <source>
        <strain evidence="2 3">FP15055 ss-10</strain>
    </source>
</reference>
<proteinExistence type="predicted"/>
<evidence type="ECO:0000313" key="2">
    <source>
        <dbReference type="EMBL" id="KIY66653.1"/>
    </source>
</evidence>
<dbReference type="STRING" id="1314674.A0A0D7B7X4"/>